<feature type="signal peptide" evidence="2">
    <location>
        <begin position="1"/>
        <end position="29"/>
    </location>
</feature>
<dbReference type="Proteomes" id="UP000598820">
    <property type="component" value="Unassembled WGS sequence"/>
</dbReference>
<dbReference type="EMBL" id="JACWZY010000003">
    <property type="protein sequence ID" value="MBD2699987.1"/>
    <property type="molecule type" value="Genomic_DNA"/>
</dbReference>
<organism evidence="3 4">
    <name type="scientific">Spirosoma profusum</name>
    <dbReference type="NCBI Taxonomy" id="2771354"/>
    <lineage>
        <taxon>Bacteria</taxon>
        <taxon>Pseudomonadati</taxon>
        <taxon>Bacteroidota</taxon>
        <taxon>Cytophagia</taxon>
        <taxon>Cytophagales</taxon>
        <taxon>Cytophagaceae</taxon>
        <taxon>Spirosoma</taxon>
    </lineage>
</organism>
<name>A0A927ATE3_9BACT</name>
<sequence>MEDIVMKLQLSTFVLFLVAAALDSTPSLAQTNSIQPQSELEASREANQLSEEVRRSELHTSEVQKGKNHSADAMHWNFISVSQPIAADNKKSSAQKELSATKTSAYEQVNKSVKAEEKPIYN</sequence>
<evidence type="ECO:0000313" key="3">
    <source>
        <dbReference type="EMBL" id="MBD2699987.1"/>
    </source>
</evidence>
<evidence type="ECO:0000256" key="2">
    <source>
        <dbReference type="SAM" id="SignalP"/>
    </source>
</evidence>
<keyword evidence="2" id="KW-0732">Signal</keyword>
<proteinExistence type="predicted"/>
<keyword evidence="4" id="KW-1185">Reference proteome</keyword>
<gene>
    <name evidence="3" type="ORF">IC229_05030</name>
</gene>
<evidence type="ECO:0000256" key="1">
    <source>
        <dbReference type="SAM" id="MobiDB-lite"/>
    </source>
</evidence>
<dbReference type="RefSeq" id="WP_190885849.1">
    <property type="nucleotide sequence ID" value="NZ_JACWZY010000003.1"/>
</dbReference>
<dbReference type="AlphaFoldDB" id="A0A927ATE3"/>
<comment type="caution">
    <text evidence="3">The sequence shown here is derived from an EMBL/GenBank/DDBJ whole genome shotgun (WGS) entry which is preliminary data.</text>
</comment>
<feature type="compositionally biased region" description="Polar residues" evidence="1">
    <location>
        <begin position="30"/>
        <end position="50"/>
    </location>
</feature>
<feature type="region of interest" description="Disordered" evidence="1">
    <location>
        <begin position="30"/>
        <end position="71"/>
    </location>
</feature>
<feature type="chain" id="PRO_5037941318" evidence="2">
    <location>
        <begin position="30"/>
        <end position="122"/>
    </location>
</feature>
<protein>
    <submittedName>
        <fullName evidence="3">Uncharacterized protein</fullName>
    </submittedName>
</protein>
<feature type="compositionally biased region" description="Basic and acidic residues" evidence="1">
    <location>
        <begin position="51"/>
        <end position="71"/>
    </location>
</feature>
<accession>A0A927ATE3</accession>
<reference evidence="3" key="1">
    <citation type="submission" date="2020-09" db="EMBL/GenBank/DDBJ databases">
        <authorList>
            <person name="Kim M.K."/>
        </authorList>
    </citation>
    <scope>NUCLEOTIDE SEQUENCE</scope>
    <source>
        <strain evidence="3">BT702</strain>
    </source>
</reference>
<evidence type="ECO:0000313" key="4">
    <source>
        <dbReference type="Proteomes" id="UP000598820"/>
    </source>
</evidence>